<reference evidence="7 8" key="1">
    <citation type="submission" date="2020-08" db="EMBL/GenBank/DDBJ databases">
        <title>Sequencing the genomes of 1000 actinobacteria strains.</title>
        <authorList>
            <person name="Klenk H.-P."/>
        </authorList>
    </citation>
    <scope>NUCLEOTIDE SEQUENCE [LARGE SCALE GENOMIC DNA]</scope>
    <source>
        <strain evidence="7 8">DSM 44230</strain>
    </source>
</reference>
<dbReference type="InterPro" id="IPR050288">
    <property type="entry name" value="Cellulose_deg_GH3"/>
</dbReference>
<dbReference type="InterPro" id="IPR026891">
    <property type="entry name" value="Fn3-like"/>
</dbReference>
<dbReference type="Pfam" id="PF00933">
    <property type="entry name" value="Glyco_hydro_3"/>
    <property type="match status" value="1"/>
</dbReference>
<dbReference type="PRINTS" id="PR00133">
    <property type="entry name" value="GLHYDRLASE3"/>
</dbReference>
<feature type="domain" description="Fibronectin type III-like" evidence="6">
    <location>
        <begin position="727"/>
        <end position="798"/>
    </location>
</feature>
<dbReference type="Proteomes" id="UP000533598">
    <property type="component" value="Unassembled WGS sequence"/>
</dbReference>
<evidence type="ECO:0000259" key="5">
    <source>
        <dbReference type="SMART" id="SM00758"/>
    </source>
</evidence>
<comment type="caution">
    <text evidence="7">The sequence shown here is derived from an EMBL/GenBank/DDBJ whole genome shotgun (WGS) entry which is preliminary data.</text>
</comment>
<dbReference type="Gene3D" id="2.60.120.380">
    <property type="match status" value="1"/>
</dbReference>
<evidence type="ECO:0000313" key="7">
    <source>
        <dbReference type="EMBL" id="MBB4677109.1"/>
    </source>
</evidence>
<dbReference type="Pfam" id="PF01915">
    <property type="entry name" value="Glyco_hydro_3_C"/>
    <property type="match status" value="1"/>
</dbReference>
<dbReference type="Gene3D" id="2.60.40.10">
    <property type="entry name" value="Immunoglobulins"/>
    <property type="match status" value="1"/>
</dbReference>
<dbReference type="Gene3D" id="3.20.20.300">
    <property type="entry name" value="Glycoside hydrolase, family 3, N-terminal domain"/>
    <property type="match status" value="1"/>
</dbReference>
<evidence type="ECO:0000256" key="3">
    <source>
        <dbReference type="SAM" id="MobiDB-lite"/>
    </source>
</evidence>
<dbReference type="RefSeq" id="WP_312987377.1">
    <property type="nucleotide sequence ID" value="NZ_BAAAUI010000002.1"/>
</dbReference>
<dbReference type="InterPro" id="IPR013783">
    <property type="entry name" value="Ig-like_fold"/>
</dbReference>
<dbReference type="PANTHER" id="PTHR42715:SF10">
    <property type="entry name" value="BETA-GLUCOSIDASE"/>
    <property type="match status" value="1"/>
</dbReference>
<protein>
    <submittedName>
        <fullName evidence="7">Beta-glucosidase</fullName>
        <ecNumber evidence="7">3.2.1.21</ecNumber>
    </submittedName>
</protein>
<dbReference type="InterPro" id="IPR002772">
    <property type="entry name" value="Glyco_hydro_3_C"/>
</dbReference>
<dbReference type="InterPro" id="IPR036962">
    <property type="entry name" value="Glyco_hydro_3_N_sf"/>
</dbReference>
<proteinExistence type="inferred from homology"/>
<dbReference type="SMART" id="SM00758">
    <property type="entry name" value="PA14"/>
    <property type="match status" value="1"/>
</dbReference>
<dbReference type="InterPro" id="IPR036881">
    <property type="entry name" value="Glyco_hydro_3_C_sf"/>
</dbReference>
<dbReference type="GO" id="GO:0005975">
    <property type="term" value="P:carbohydrate metabolic process"/>
    <property type="evidence" value="ECO:0007669"/>
    <property type="project" value="InterPro"/>
</dbReference>
<gene>
    <name evidence="7" type="ORF">HNR67_003227</name>
</gene>
<feature type="region of interest" description="Disordered" evidence="3">
    <location>
        <begin position="643"/>
        <end position="662"/>
    </location>
</feature>
<dbReference type="InterPro" id="IPR011658">
    <property type="entry name" value="PA14_dom"/>
</dbReference>
<accession>A0A7W7FVR5</accession>
<evidence type="ECO:0000256" key="4">
    <source>
        <dbReference type="SAM" id="SignalP"/>
    </source>
</evidence>
<evidence type="ECO:0000256" key="1">
    <source>
        <dbReference type="ARBA" id="ARBA00005336"/>
    </source>
</evidence>
<comment type="similarity">
    <text evidence="1">Belongs to the glycosyl hydrolase 3 family.</text>
</comment>
<dbReference type="InterPro" id="IPR006311">
    <property type="entry name" value="TAT_signal"/>
</dbReference>
<dbReference type="EC" id="3.2.1.21" evidence="7"/>
<keyword evidence="7" id="KW-0326">Glycosidase</keyword>
<dbReference type="InterPro" id="IPR017853">
    <property type="entry name" value="GH"/>
</dbReference>
<feature type="domain" description="PA14" evidence="5">
    <location>
        <begin position="411"/>
        <end position="541"/>
    </location>
</feature>
<dbReference type="PROSITE" id="PS51318">
    <property type="entry name" value="TAT"/>
    <property type="match status" value="1"/>
</dbReference>
<dbReference type="SUPFAM" id="SSF52279">
    <property type="entry name" value="Beta-D-glucan exohydrolase, C-terminal domain"/>
    <property type="match status" value="1"/>
</dbReference>
<evidence type="ECO:0000256" key="2">
    <source>
        <dbReference type="ARBA" id="ARBA00022801"/>
    </source>
</evidence>
<dbReference type="Pfam" id="PF14310">
    <property type="entry name" value="Fn3-like"/>
    <property type="match status" value="1"/>
</dbReference>
<dbReference type="GO" id="GO:0008422">
    <property type="term" value="F:beta-glucosidase activity"/>
    <property type="evidence" value="ECO:0007669"/>
    <property type="project" value="UniProtKB-EC"/>
</dbReference>
<sequence>MTLRRKLLAALALVTATTLVASTGASAAPAAGRTGVHPLVAQMTLDEKLSFVHWTVAFTGPFSVGSLPGVPRLGIPEVRSADGPAGIRLNNQPATAMPAPVALAATFDDELARKYGEVMGRDGRALQQDVVFGPMMNIIRVPQAGRNFETFSEDPLVSARTAAAQIKGIQSQGLIATAKHYAANNQEQNRQNVNVTVDEQTLREIELPAFEASVKAGVSSVMCAYNKVNGTPSCGHQELLTSILREQWGFQGWVMSDWLATHSTDSISKGLDQELGIDWSQGVEHGIPGGLHFGKKLKEAVQGGQIPVSTVDRAVSRIVGQLDRHGLIGANPRPRPTRDLATANAVTQQVAEAGGVLLRNQNQALPLLAGAGASIAVIGPRAKDPKVTGLGSAHVVPDKANAPLDTIKARAGAGATVTYSAGEELVGSPIPAGTLTPAFPTGVLLQPGTAGQFYDGTLTAPVTGDYRIAIEATGGFATVQIGNQTPIEAGEVYGKITSAVVHLTAGTHKITMSGSAPVASSLSAKLSWVTPEAAEAAIVAAVQAAKTARTAVVFAYDDGMEGYDRANLGLPGRQNKLITEVAKANSNTVVVLNTGSSITMPWLERTAAVLDMWYPGQTGAEATTALLFGDTNPSGKLTQTFPVDENTHPVANNPERYPGIGNEQKYTEGIQVGYRWYDKQKVKPLFPFGHGLSYTSFTYTDLATKTVADGIEVSFSLRNTGIHKGKEVPQVYLGASPLVTAAQADKALAGYTKVELLPGETKRVTVKVDAQRLKYWNATTDRWVTGGGTRSIQVGPSSAQLPLKTTVVVLP</sequence>
<evidence type="ECO:0000313" key="8">
    <source>
        <dbReference type="Proteomes" id="UP000533598"/>
    </source>
</evidence>
<dbReference type="Gene3D" id="3.40.50.1700">
    <property type="entry name" value="Glycoside hydrolase family 3 C-terminal domain"/>
    <property type="match status" value="1"/>
</dbReference>
<keyword evidence="2 7" id="KW-0378">Hydrolase</keyword>
<dbReference type="InterPro" id="IPR001764">
    <property type="entry name" value="Glyco_hydro_3_N"/>
</dbReference>
<dbReference type="PANTHER" id="PTHR42715">
    <property type="entry name" value="BETA-GLUCOSIDASE"/>
    <property type="match status" value="1"/>
</dbReference>
<keyword evidence="4" id="KW-0732">Signal</keyword>
<dbReference type="AlphaFoldDB" id="A0A7W7FVR5"/>
<keyword evidence="8" id="KW-1185">Reference proteome</keyword>
<dbReference type="EMBL" id="JACHMH010000001">
    <property type="protein sequence ID" value="MBB4677109.1"/>
    <property type="molecule type" value="Genomic_DNA"/>
</dbReference>
<name>A0A7W7FVR5_9PSEU</name>
<organism evidence="7 8">
    <name type="scientific">Crossiella cryophila</name>
    <dbReference type="NCBI Taxonomy" id="43355"/>
    <lineage>
        <taxon>Bacteria</taxon>
        <taxon>Bacillati</taxon>
        <taxon>Actinomycetota</taxon>
        <taxon>Actinomycetes</taxon>
        <taxon>Pseudonocardiales</taxon>
        <taxon>Pseudonocardiaceae</taxon>
        <taxon>Crossiella</taxon>
    </lineage>
</organism>
<evidence type="ECO:0000259" key="6">
    <source>
        <dbReference type="SMART" id="SM01217"/>
    </source>
</evidence>
<feature type="signal peptide" evidence="4">
    <location>
        <begin position="1"/>
        <end position="27"/>
    </location>
</feature>
<feature type="chain" id="PRO_5031565525" evidence="4">
    <location>
        <begin position="28"/>
        <end position="811"/>
    </location>
</feature>
<dbReference type="SUPFAM" id="SSF51445">
    <property type="entry name" value="(Trans)glycosidases"/>
    <property type="match status" value="1"/>
</dbReference>
<dbReference type="SMART" id="SM01217">
    <property type="entry name" value="Fn3_like"/>
    <property type="match status" value="1"/>
</dbReference>